<evidence type="ECO:0000256" key="1">
    <source>
        <dbReference type="ARBA" id="ARBA00005417"/>
    </source>
</evidence>
<feature type="domain" description="ABC transporter" evidence="5">
    <location>
        <begin position="316"/>
        <end position="534"/>
    </location>
</feature>
<dbReference type="InterPro" id="IPR003593">
    <property type="entry name" value="AAA+_ATPase"/>
</dbReference>
<dbReference type="InterPro" id="IPR027417">
    <property type="entry name" value="P-loop_NTPase"/>
</dbReference>
<accession>A0A1B1NEC9</accession>
<dbReference type="EMBL" id="CP014989">
    <property type="protein sequence ID" value="ANS79798.1"/>
    <property type="molecule type" value="Genomic_DNA"/>
</dbReference>
<dbReference type="Pfam" id="PF00005">
    <property type="entry name" value="ABC_tran"/>
    <property type="match status" value="2"/>
</dbReference>
<dbReference type="InterPro" id="IPR015856">
    <property type="entry name" value="ABC_transpr_CbiO/EcfA_su"/>
</dbReference>
<protein>
    <submittedName>
        <fullName evidence="6">ATPase component NikO of energizing module of nickel ECF transporter</fullName>
    </submittedName>
</protein>
<evidence type="ECO:0000256" key="3">
    <source>
        <dbReference type="ARBA" id="ARBA00022741"/>
    </source>
</evidence>
<organism evidence="6 7">
    <name type="scientific">Serinicoccus hydrothermalis</name>
    <dbReference type="NCBI Taxonomy" id="1758689"/>
    <lineage>
        <taxon>Bacteria</taxon>
        <taxon>Bacillati</taxon>
        <taxon>Actinomycetota</taxon>
        <taxon>Actinomycetes</taxon>
        <taxon>Micrococcales</taxon>
        <taxon>Ornithinimicrobiaceae</taxon>
        <taxon>Serinicoccus</taxon>
    </lineage>
</organism>
<dbReference type="KEGG" id="serj:SGUI_2402"/>
<dbReference type="Gene3D" id="3.40.50.300">
    <property type="entry name" value="P-loop containing nucleotide triphosphate hydrolases"/>
    <property type="match status" value="2"/>
</dbReference>
<sequence>MVGLAGVSVTFAARRDPVLRDVSLRLAPGEQVVLLGPSGSGKSTVLHTVTGVVPHTVPAQVEGEVTVAGTPTGDTTVVERSRHLGVLAQDPSAGVCLPVVEQELALPMENDAVEPGEIDARIDAALEMVGVAHLRARATSQLSGGESQRVALAAATVTRPQVLLLDEPTSMLDGDGVGAVRAALSRVVGRQGAATVLVEHRLDEWAGDRGVAALPGRAVVLDESGRVAADGPTEDVLALHGPRLHAMGCWLPLETELRALTGAAGGLAHADNVALLERLADQGAEEAGPAPVPDPLHPATGADDAVLLSTSGLAVARTTPARRRREPAARPVLAGVDLQVRPGEVVAVLGANGVGKTTLLLTLAGLLPPAAGAVAGPRPGLVFQNPEHQFVASSVRAEVAHGLRAVTDGGLDGVVDRQLRRHRLEHLADQNPFRLSGGEKRRVSLAAMLAHERRVLLADEPTLGLDRRDAIAVASTLADVAAGGGAVVLASHDLRLVATVATRVLVLGEGGVLTDAPTARALGDEAVLDRARVRLPALVGWLVHRRPDDLRTVLRGLDRSVAVASPAPDRPGGCR</sequence>
<dbReference type="STRING" id="1758689.SGUI_2402"/>
<reference evidence="6 7" key="1">
    <citation type="submission" date="2016-03" db="EMBL/GenBank/DDBJ databases">
        <title>Shallow-sea hydrothermal system.</title>
        <authorList>
            <person name="Tang K."/>
        </authorList>
    </citation>
    <scope>NUCLEOTIDE SEQUENCE [LARGE SCALE GENOMIC DNA]</scope>
    <source>
        <strain evidence="6 7">JLT9</strain>
    </source>
</reference>
<evidence type="ECO:0000256" key="4">
    <source>
        <dbReference type="ARBA" id="ARBA00022840"/>
    </source>
</evidence>
<dbReference type="InterPro" id="IPR017871">
    <property type="entry name" value="ABC_transporter-like_CS"/>
</dbReference>
<keyword evidence="2" id="KW-0813">Transport</keyword>
<evidence type="ECO:0000313" key="6">
    <source>
        <dbReference type="EMBL" id="ANS79798.1"/>
    </source>
</evidence>
<dbReference type="PROSITE" id="PS50893">
    <property type="entry name" value="ABC_TRANSPORTER_2"/>
    <property type="match status" value="2"/>
</dbReference>
<comment type="similarity">
    <text evidence="1">Belongs to the ABC transporter superfamily.</text>
</comment>
<dbReference type="GO" id="GO:0016887">
    <property type="term" value="F:ATP hydrolysis activity"/>
    <property type="evidence" value="ECO:0007669"/>
    <property type="project" value="InterPro"/>
</dbReference>
<feature type="domain" description="ABC transporter" evidence="5">
    <location>
        <begin position="4"/>
        <end position="249"/>
    </location>
</feature>
<dbReference type="InterPro" id="IPR003439">
    <property type="entry name" value="ABC_transporter-like_ATP-bd"/>
</dbReference>
<dbReference type="PANTHER" id="PTHR43553:SF24">
    <property type="entry name" value="ENERGY-COUPLING FACTOR TRANSPORTER ATP-BINDING PROTEIN ECFA1"/>
    <property type="match status" value="1"/>
</dbReference>
<dbReference type="PROSITE" id="PS00211">
    <property type="entry name" value="ABC_TRANSPORTER_1"/>
    <property type="match status" value="2"/>
</dbReference>
<dbReference type="CDD" id="cd03225">
    <property type="entry name" value="ABC_cobalt_CbiO_domain1"/>
    <property type="match status" value="2"/>
</dbReference>
<keyword evidence="4" id="KW-0067">ATP-binding</keyword>
<dbReference type="Proteomes" id="UP000092482">
    <property type="component" value="Chromosome"/>
</dbReference>
<dbReference type="GO" id="GO:0005524">
    <property type="term" value="F:ATP binding"/>
    <property type="evidence" value="ECO:0007669"/>
    <property type="project" value="UniProtKB-KW"/>
</dbReference>
<dbReference type="SMART" id="SM00382">
    <property type="entry name" value="AAA"/>
    <property type="match status" value="2"/>
</dbReference>
<name>A0A1B1NEC9_9MICO</name>
<evidence type="ECO:0000256" key="2">
    <source>
        <dbReference type="ARBA" id="ARBA00022448"/>
    </source>
</evidence>
<evidence type="ECO:0000313" key="7">
    <source>
        <dbReference type="Proteomes" id="UP000092482"/>
    </source>
</evidence>
<evidence type="ECO:0000259" key="5">
    <source>
        <dbReference type="PROSITE" id="PS50893"/>
    </source>
</evidence>
<gene>
    <name evidence="6" type="ORF">SGUI_2402</name>
</gene>
<keyword evidence="3" id="KW-0547">Nucleotide-binding</keyword>
<dbReference type="SUPFAM" id="SSF52540">
    <property type="entry name" value="P-loop containing nucleoside triphosphate hydrolases"/>
    <property type="match status" value="2"/>
</dbReference>
<dbReference type="InterPro" id="IPR050095">
    <property type="entry name" value="ECF_ABC_transporter_ATP-bd"/>
</dbReference>
<dbReference type="GO" id="GO:0042626">
    <property type="term" value="F:ATPase-coupled transmembrane transporter activity"/>
    <property type="evidence" value="ECO:0007669"/>
    <property type="project" value="TreeGrafter"/>
</dbReference>
<keyword evidence="7" id="KW-1185">Reference proteome</keyword>
<proteinExistence type="inferred from homology"/>
<dbReference type="AlphaFoldDB" id="A0A1B1NEC9"/>
<dbReference type="GO" id="GO:0043190">
    <property type="term" value="C:ATP-binding cassette (ABC) transporter complex"/>
    <property type="evidence" value="ECO:0007669"/>
    <property type="project" value="TreeGrafter"/>
</dbReference>
<dbReference type="PANTHER" id="PTHR43553">
    <property type="entry name" value="HEAVY METAL TRANSPORTER"/>
    <property type="match status" value="1"/>
</dbReference>